<dbReference type="PROSITE" id="PS51257">
    <property type="entry name" value="PROKAR_LIPOPROTEIN"/>
    <property type="match status" value="1"/>
</dbReference>
<protein>
    <submittedName>
        <fullName evidence="2">Extracellular solute-binding protein family 1</fullName>
    </submittedName>
</protein>
<dbReference type="Pfam" id="PF13343">
    <property type="entry name" value="SBP_bac_6"/>
    <property type="match status" value="1"/>
</dbReference>
<dbReference type="InterPro" id="IPR026045">
    <property type="entry name" value="Ferric-bd"/>
</dbReference>
<dbReference type="Proteomes" id="UP000001887">
    <property type="component" value="Chromosome"/>
</dbReference>
<sequence precursor="true">MMPSLSRRDFLLAGTALTTATLGGCFGGSEAAAVVYAALDREFSDPILQQFAAASGKSVLPKYDLESTKTVGLVTEIMQQAKHPRCDLFWNNEILHSIRLEKAGLLEPYTPKRAAEFPAQYQAANHTWHGFAARARVLIINKKLIPAKSDYPTSFYQIADDIRWQGKCGFARPIFGTTATQAAVLFATAGESFAKEFFLNAKKNAAMLSGNKQVAEAVGRGDLAWGLTDTDDAWVEHLRGRDIDIVFPDQDENEEGTLLVPNTLCLIKNSPQQAIAKELIDYLLTPEIEDQLAIGESAQFPLHPAAKKKSLVLEKFLAADAPPLKWQQVDFAAAADAWQTAGEFLQRELIDKQ</sequence>
<gene>
    <name evidence="2" type="ordered locus">Psta_1499</name>
</gene>
<accession>D2QXI9</accession>
<dbReference type="HOGENOM" id="CLU_026974_2_0_0"/>
<dbReference type="PANTHER" id="PTHR30006">
    <property type="entry name" value="THIAMINE-BINDING PERIPLASMIC PROTEIN-RELATED"/>
    <property type="match status" value="1"/>
</dbReference>
<dbReference type="PIRSF" id="PIRSF002825">
    <property type="entry name" value="CfbpA"/>
    <property type="match status" value="1"/>
</dbReference>
<dbReference type="PROSITE" id="PS51318">
    <property type="entry name" value="TAT"/>
    <property type="match status" value="1"/>
</dbReference>
<proteinExistence type="predicted"/>
<evidence type="ECO:0000256" key="1">
    <source>
        <dbReference type="ARBA" id="ARBA00022729"/>
    </source>
</evidence>
<dbReference type="OrthoDB" id="9791045at2"/>
<dbReference type="KEGG" id="psl:Psta_1499"/>
<dbReference type="AlphaFoldDB" id="D2QXI9"/>
<dbReference type="PANTHER" id="PTHR30006:SF24">
    <property type="entry name" value="SLL0237 PROTEIN"/>
    <property type="match status" value="1"/>
</dbReference>
<evidence type="ECO:0000313" key="2">
    <source>
        <dbReference type="EMBL" id="ADB16174.1"/>
    </source>
</evidence>
<dbReference type="Gene3D" id="3.40.190.10">
    <property type="entry name" value="Periplasmic binding protein-like II"/>
    <property type="match status" value="2"/>
</dbReference>
<dbReference type="STRING" id="530564.Psta_1499"/>
<dbReference type="InterPro" id="IPR006311">
    <property type="entry name" value="TAT_signal"/>
</dbReference>
<keyword evidence="3" id="KW-1185">Reference proteome</keyword>
<evidence type="ECO:0000313" key="3">
    <source>
        <dbReference type="Proteomes" id="UP000001887"/>
    </source>
</evidence>
<dbReference type="eggNOG" id="COG1840">
    <property type="taxonomic scope" value="Bacteria"/>
</dbReference>
<dbReference type="EMBL" id="CP001848">
    <property type="protein sequence ID" value="ADB16174.1"/>
    <property type="molecule type" value="Genomic_DNA"/>
</dbReference>
<reference evidence="2 3" key="1">
    <citation type="journal article" date="2009" name="Stand. Genomic Sci.">
        <title>Complete genome sequence of Pirellula staleyi type strain (ATCC 27377).</title>
        <authorList>
            <person name="Clum A."/>
            <person name="Tindall B.J."/>
            <person name="Sikorski J."/>
            <person name="Ivanova N."/>
            <person name="Mavrommatis K."/>
            <person name="Lucas S."/>
            <person name="Glavina del Rio T."/>
            <person name="Nolan M."/>
            <person name="Chen F."/>
            <person name="Tice H."/>
            <person name="Pitluck S."/>
            <person name="Cheng J.F."/>
            <person name="Chertkov O."/>
            <person name="Brettin T."/>
            <person name="Han C."/>
            <person name="Detter J.C."/>
            <person name="Kuske C."/>
            <person name="Bruce D."/>
            <person name="Goodwin L."/>
            <person name="Ovchinikova G."/>
            <person name="Pati A."/>
            <person name="Mikhailova N."/>
            <person name="Chen A."/>
            <person name="Palaniappan K."/>
            <person name="Land M."/>
            <person name="Hauser L."/>
            <person name="Chang Y.J."/>
            <person name="Jeffries C.D."/>
            <person name="Chain P."/>
            <person name="Rohde M."/>
            <person name="Goker M."/>
            <person name="Bristow J."/>
            <person name="Eisen J.A."/>
            <person name="Markowitz V."/>
            <person name="Hugenholtz P."/>
            <person name="Kyrpides N.C."/>
            <person name="Klenk H.P."/>
            <person name="Lapidus A."/>
        </authorList>
    </citation>
    <scope>NUCLEOTIDE SEQUENCE [LARGE SCALE GENOMIC DNA]</scope>
    <source>
        <strain evidence="3">ATCC 27377 / DSM 6068 / ICPB 4128</strain>
    </source>
</reference>
<name>D2QXI9_PIRSD</name>
<keyword evidence="1" id="KW-0732">Signal</keyword>
<dbReference type="SUPFAM" id="SSF53850">
    <property type="entry name" value="Periplasmic binding protein-like II"/>
    <property type="match status" value="1"/>
</dbReference>
<organism evidence="2 3">
    <name type="scientific">Pirellula staleyi (strain ATCC 27377 / DSM 6068 / ICPB 4128)</name>
    <name type="common">Pirella staleyi</name>
    <dbReference type="NCBI Taxonomy" id="530564"/>
    <lineage>
        <taxon>Bacteria</taxon>
        <taxon>Pseudomonadati</taxon>
        <taxon>Planctomycetota</taxon>
        <taxon>Planctomycetia</taxon>
        <taxon>Pirellulales</taxon>
        <taxon>Pirellulaceae</taxon>
        <taxon>Pirellula</taxon>
    </lineage>
</organism>